<dbReference type="SUPFAM" id="SSF54373">
    <property type="entry name" value="FAD-linked reductases, C-terminal domain"/>
    <property type="match status" value="1"/>
</dbReference>
<dbReference type="GO" id="GO:0018659">
    <property type="term" value="F:4-hydroxybenzoate 3-monooxygenase activity"/>
    <property type="evidence" value="ECO:0007669"/>
    <property type="project" value="UniProtKB-EC"/>
</dbReference>
<evidence type="ECO:0000259" key="3">
    <source>
        <dbReference type="Pfam" id="PF01494"/>
    </source>
</evidence>
<dbReference type="InterPro" id="IPR012733">
    <property type="entry name" value="HB_mOase"/>
</dbReference>
<dbReference type="InterPro" id="IPR002938">
    <property type="entry name" value="FAD-bd"/>
</dbReference>
<keyword evidence="5" id="KW-1185">Reference proteome</keyword>
<gene>
    <name evidence="4" type="primary">pobA</name>
    <name evidence="4" type="ORF">JSE7799_00974</name>
</gene>
<dbReference type="PANTHER" id="PTHR43004:SF3">
    <property type="entry name" value="P-HYDROXYBENZOATE HYDROXYLASE"/>
    <property type="match status" value="1"/>
</dbReference>
<dbReference type="InterPro" id="IPR036188">
    <property type="entry name" value="FAD/NAD-bd_sf"/>
</dbReference>
<evidence type="ECO:0000256" key="1">
    <source>
        <dbReference type="ARBA" id="ARBA00022630"/>
    </source>
</evidence>
<dbReference type="NCBIfam" id="TIGR02360">
    <property type="entry name" value="pbenz_hydroxyl"/>
    <property type="match status" value="1"/>
</dbReference>
<proteinExistence type="predicted"/>
<dbReference type="InterPro" id="IPR050641">
    <property type="entry name" value="RIFMO-like"/>
</dbReference>
<sequence length="413" mass="46075">MPGHAPAPLCTFSEPETPVTRTLTTEICIIGAGPAGLLLSQMLAQEGISSIVVDRQTRTHIEARIRAGVLEQGTVDALVEAGAGARMMAEGLPHSGFDLAFDGDRHRIDLAGLTGKTVMVYGQTEVTKDLFAQRVADGQTFLFGVDDVVPTDLKERRPVVHLRHEGRSVRIECDYIAGCDGFRGVSRKAIPADVLRTFERVYPFGWLGVLTERPPVSHELIYANHERGFALCSMRSATRSRYYIQCDLSDDVDDWSDDRFWKELCRRIGPETAAELQTGPSFEKSIAPLRSFVAEPMRYGNLFLVGDAAHIVPPTGAKGLNLAVGDVRVLARGLVRRYRSGETDLIDRYSEIALARVWKAERFSWQLSMLMHQFPEHSPFEKKMQRAEFEYIRQSEAASRSMAENYVGLPLEM</sequence>
<protein>
    <submittedName>
        <fullName evidence="4">p-hydroxybenzoate hydroxylase</fullName>
        <ecNumber evidence="4">1.14.13.2</ecNumber>
    </submittedName>
</protein>
<dbReference type="Pfam" id="PF01494">
    <property type="entry name" value="FAD_binding_3"/>
    <property type="match status" value="1"/>
</dbReference>
<dbReference type="SUPFAM" id="SSF51905">
    <property type="entry name" value="FAD/NAD(P)-binding domain"/>
    <property type="match status" value="1"/>
</dbReference>
<keyword evidence="4" id="KW-0560">Oxidoreductase</keyword>
<dbReference type="Proteomes" id="UP000049455">
    <property type="component" value="Unassembled WGS sequence"/>
</dbReference>
<dbReference type="AlphaFoldDB" id="A0A0M7B7T3"/>
<accession>A0A0M7B7T3</accession>
<name>A0A0M7B7T3_9RHOB</name>
<dbReference type="GO" id="GO:0071949">
    <property type="term" value="F:FAD binding"/>
    <property type="evidence" value="ECO:0007669"/>
    <property type="project" value="InterPro"/>
</dbReference>
<dbReference type="PRINTS" id="PR00420">
    <property type="entry name" value="RNGMNOXGNASE"/>
</dbReference>
<dbReference type="Gene3D" id="3.30.9.10">
    <property type="entry name" value="D-Amino Acid Oxidase, subunit A, domain 2"/>
    <property type="match status" value="1"/>
</dbReference>
<dbReference type="EMBL" id="CYPR01000055">
    <property type="protein sequence ID" value="CUH33235.1"/>
    <property type="molecule type" value="Genomic_DNA"/>
</dbReference>
<reference evidence="4 5" key="1">
    <citation type="submission" date="2015-09" db="EMBL/GenBank/DDBJ databases">
        <authorList>
            <person name="Jackson K.R."/>
            <person name="Lunt B.L."/>
            <person name="Fisher J.N.B."/>
            <person name="Gardner A.V."/>
            <person name="Bailey M.E."/>
            <person name="Deus L.M."/>
            <person name="Earl A.S."/>
            <person name="Gibby P.D."/>
            <person name="Hartmann K.A."/>
            <person name="Liu J.E."/>
            <person name="Manci A.M."/>
            <person name="Nielsen D.A."/>
            <person name="Solomon M.B."/>
            <person name="Breakwell D.P."/>
            <person name="Burnett S.H."/>
            <person name="Grose J.H."/>
        </authorList>
    </citation>
    <scope>NUCLEOTIDE SEQUENCE [LARGE SCALE GENOMIC DNA]</scope>
    <source>
        <strain evidence="4 5">CECT 7799</strain>
    </source>
</reference>
<dbReference type="EC" id="1.14.13.2" evidence="4"/>
<keyword evidence="1" id="KW-0285">Flavoprotein</keyword>
<dbReference type="STRING" id="313367.JSE7799_00974"/>
<dbReference type="NCBIfam" id="NF006091">
    <property type="entry name" value="PRK08243.1"/>
    <property type="match status" value="1"/>
</dbReference>
<evidence type="ECO:0000313" key="4">
    <source>
        <dbReference type="EMBL" id="CUH33235.1"/>
    </source>
</evidence>
<dbReference type="GO" id="GO:0043639">
    <property type="term" value="P:benzoate catabolic process"/>
    <property type="evidence" value="ECO:0007669"/>
    <property type="project" value="InterPro"/>
</dbReference>
<feature type="domain" description="FAD-binding" evidence="3">
    <location>
        <begin position="25"/>
        <end position="364"/>
    </location>
</feature>
<evidence type="ECO:0000313" key="5">
    <source>
        <dbReference type="Proteomes" id="UP000049455"/>
    </source>
</evidence>
<dbReference type="OrthoDB" id="9791689at2"/>
<keyword evidence="2" id="KW-0274">FAD</keyword>
<dbReference type="Gene3D" id="3.50.50.60">
    <property type="entry name" value="FAD/NAD(P)-binding domain"/>
    <property type="match status" value="1"/>
</dbReference>
<dbReference type="PANTHER" id="PTHR43004">
    <property type="entry name" value="TRK SYSTEM POTASSIUM UPTAKE PROTEIN"/>
    <property type="match status" value="1"/>
</dbReference>
<organism evidence="4 5">
    <name type="scientific">Jannaschia seosinensis</name>
    <dbReference type="NCBI Taxonomy" id="313367"/>
    <lineage>
        <taxon>Bacteria</taxon>
        <taxon>Pseudomonadati</taxon>
        <taxon>Pseudomonadota</taxon>
        <taxon>Alphaproteobacteria</taxon>
        <taxon>Rhodobacterales</taxon>
        <taxon>Roseobacteraceae</taxon>
        <taxon>Jannaschia</taxon>
    </lineage>
</organism>
<evidence type="ECO:0000256" key="2">
    <source>
        <dbReference type="ARBA" id="ARBA00022827"/>
    </source>
</evidence>